<dbReference type="AlphaFoldDB" id="A0A7Y9IT03"/>
<keyword evidence="4" id="KW-1185">Reference proteome</keyword>
<dbReference type="PANTHER" id="PTHR11091:SF0">
    <property type="entry name" value="MALATE DEHYDROGENASE"/>
    <property type="match status" value="1"/>
</dbReference>
<dbReference type="Pfam" id="PF02615">
    <property type="entry name" value="Ldh_2"/>
    <property type="match status" value="1"/>
</dbReference>
<dbReference type="PANTHER" id="PTHR11091">
    <property type="entry name" value="OXIDOREDUCTASE-RELATED"/>
    <property type="match status" value="1"/>
</dbReference>
<dbReference type="Gene3D" id="1.10.1530.10">
    <property type="match status" value="1"/>
</dbReference>
<proteinExistence type="inferred from homology"/>
<evidence type="ECO:0000313" key="4">
    <source>
        <dbReference type="Proteomes" id="UP000542125"/>
    </source>
</evidence>
<dbReference type="Proteomes" id="UP000542125">
    <property type="component" value="Unassembled WGS sequence"/>
</dbReference>
<protein>
    <submittedName>
        <fullName evidence="3">(2R)-3-sulfolactate dehydrogenase (NADP+)</fullName>
        <ecNumber evidence="3">1.1.1.338</ecNumber>
    </submittedName>
</protein>
<reference evidence="3 4" key="1">
    <citation type="submission" date="2020-07" db="EMBL/GenBank/DDBJ databases">
        <title>Genomic Encyclopedia of Type Strains, Phase IV (KMG-V): Genome sequencing to study the core and pangenomes of soil and plant-associated prokaryotes.</title>
        <authorList>
            <person name="Whitman W."/>
        </authorList>
    </citation>
    <scope>NUCLEOTIDE SEQUENCE [LARGE SCALE GENOMIC DNA]</scope>
    <source>
        <strain evidence="3 4">SAS40</strain>
    </source>
</reference>
<dbReference type="InterPro" id="IPR036111">
    <property type="entry name" value="Mal/L-sulfo/L-lacto_DH-like_sf"/>
</dbReference>
<comment type="similarity">
    <text evidence="1">Belongs to the LDH2/MDH2 oxidoreductase family.</text>
</comment>
<dbReference type="RefSeq" id="WP_179585494.1">
    <property type="nucleotide sequence ID" value="NZ_JACBYR010000001.1"/>
</dbReference>
<dbReference type="Gene3D" id="3.30.1370.60">
    <property type="entry name" value="Hypothetical oxidoreductase yiak, domain 2"/>
    <property type="match status" value="1"/>
</dbReference>
<name>A0A7Y9IT03_9BURK</name>
<dbReference type="EC" id="1.1.1.338" evidence="3"/>
<evidence type="ECO:0000313" key="3">
    <source>
        <dbReference type="EMBL" id="NYE82527.1"/>
    </source>
</evidence>
<evidence type="ECO:0000256" key="2">
    <source>
        <dbReference type="ARBA" id="ARBA00023002"/>
    </source>
</evidence>
<organism evidence="3 4">
    <name type="scientific">Pigmentiphaga litoralis</name>
    <dbReference type="NCBI Taxonomy" id="516702"/>
    <lineage>
        <taxon>Bacteria</taxon>
        <taxon>Pseudomonadati</taxon>
        <taxon>Pseudomonadota</taxon>
        <taxon>Betaproteobacteria</taxon>
        <taxon>Burkholderiales</taxon>
        <taxon>Alcaligenaceae</taxon>
        <taxon>Pigmentiphaga</taxon>
    </lineage>
</organism>
<gene>
    <name evidence="3" type="ORF">FHW18_001798</name>
</gene>
<evidence type="ECO:0000256" key="1">
    <source>
        <dbReference type="ARBA" id="ARBA00006056"/>
    </source>
</evidence>
<comment type="caution">
    <text evidence="3">The sequence shown here is derived from an EMBL/GenBank/DDBJ whole genome shotgun (WGS) entry which is preliminary data.</text>
</comment>
<dbReference type="InterPro" id="IPR043143">
    <property type="entry name" value="Mal/L-sulf/L-lact_DH-like_NADP"/>
</dbReference>
<dbReference type="InterPro" id="IPR043144">
    <property type="entry name" value="Mal/L-sulf/L-lact_DH-like_ah"/>
</dbReference>
<dbReference type="EMBL" id="JACBYR010000001">
    <property type="protein sequence ID" value="NYE82527.1"/>
    <property type="molecule type" value="Genomic_DNA"/>
</dbReference>
<keyword evidence="2 3" id="KW-0560">Oxidoreductase</keyword>
<dbReference type="InterPro" id="IPR003767">
    <property type="entry name" value="Malate/L-lactate_DH-like"/>
</dbReference>
<dbReference type="GO" id="GO:0016491">
    <property type="term" value="F:oxidoreductase activity"/>
    <property type="evidence" value="ECO:0007669"/>
    <property type="project" value="UniProtKB-KW"/>
</dbReference>
<sequence length="339" mass="34666">MATISTDDLLALAQRALAASGADAAMAQATARALVYADSQGLASHGVARVPAYAAHLRNGRAVGTAKPRVLRERGGAVLIDAGAGLAYPACAEAVDTAVSRARDHGVAFTGVTNSHHFGAGAYHLEAVAQAGMVGLAFSNSPAAMPAWGGKRALFGTNPIAAVFPRRNGARILIDLSLSEVARGKLMVAAKEGREIPLGWALDADGQPTTDPKAGLAGSMLPMGGVKGAMLALVVELLACALTGAHFGFEADSFLTDEGEQPRVGHAFLVIDPGALAGQSAYLDRVEALVDAMQEDEGVRLPGARREALSEKAAGNGVMVPDVLLQQLHDLAGTGKPLD</sequence>
<dbReference type="SUPFAM" id="SSF89733">
    <property type="entry name" value="L-sulfolactate dehydrogenase-like"/>
    <property type="match status" value="1"/>
</dbReference>
<accession>A0A7Y9IT03</accession>